<evidence type="ECO:0000313" key="1">
    <source>
        <dbReference type="EMBL" id="EDS12548.1"/>
    </source>
</evidence>
<sequence length="46" mass="5338">MKHQNCRLFSENRGEYCLRKNPAIPLLQTNPNWKPALMIKRPGMAA</sequence>
<evidence type="ECO:0000313" key="2">
    <source>
        <dbReference type="Proteomes" id="UP000003803"/>
    </source>
</evidence>
<dbReference type="Proteomes" id="UP000003803">
    <property type="component" value="Unassembled WGS sequence"/>
</dbReference>
<comment type="caution">
    <text evidence="1">The sequence shown here is derived from an EMBL/GenBank/DDBJ whole genome shotgun (WGS) entry which is preliminary data.</text>
</comment>
<protein>
    <submittedName>
        <fullName evidence="1">Uncharacterized protein</fullName>
    </submittedName>
</protein>
<proteinExistence type="predicted"/>
<gene>
    <name evidence="1" type="ORF">ANACOL_00780</name>
</gene>
<reference evidence="1" key="1">
    <citation type="submission" date="2007-11" db="EMBL/GenBank/DDBJ databases">
        <authorList>
            <person name="Fulton L."/>
            <person name="Clifton S."/>
            <person name="Fulton B."/>
            <person name="Xu J."/>
            <person name="Minx P."/>
            <person name="Pepin K.H."/>
            <person name="Johnson M."/>
            <person name="Thiruvilangam P."/>
            <person name="Bhonagiri V."/>
            <person name="Nash W.E."/>
            <person name="Mardis E.R."/>
            <person name="Wilson R.K."/>
        </authorList>
    </citation>
    <scope>NUCLEOTIDE SEQUENCE [LARGE SCALE GENOMIC DNA]</scope>
    <source>
        <strain evidence="1">DSM 17241</strain>
    </source>
</reference>
<dbReference type="HOGENOM" id="CLU_3179441_0_0_9"/>
<reference evidence="1" key="2">
    <citation type="submission" date="2013-09" db="EMBL/GenBank/DDBJ databases">
        <title>Draft genome sequence of Anaerotruncus colihominis(DSM 17241).</title>
        <authorList>
            <person name="Sudarsanam P."/>
            <person name="Ley R."/>
            <person name="Guruge J."/>
            <person name="Turnbaugh P.J."/>
            <person name="Mahowald M."/>
            <person name="Liep D."/>
            <person name="Gordon J."/>
        </authorList>
    </citation>
    <scope>NUCLEOTIDE SEQUENCE</scope>
    <source>
        <strain evidence="1">DSM 17241</strain>
    </source>
</reference>
<dbReference type="AlphaFoldDB" id="B0P7P5"/>
<organism evidence="1 2">
    <name type="scientific">Anaerotruncus colihominis DSM 17241</name>
    <dbReference type="NCBI Taxonomy" id="445972"/>
    <lineage>
        <taxon>Bacteria</taxon>
        <taxon>Bacillati</taxon>
        <taxon>Bacillota</taxon>
        <taxon>Clostridia</taxon>
        <taxon>Eubacteriales</taxon>
        <taxon>Oscillospiraceae</taxon>
        <taxon>Anaerotruncus</taxon>
    </lineage>
</organism>
<name>B0P7P5_9FIRM</name>
<dbReference type="EMBL" id="ABGD02000006">
    <property type="protein sequence ID" value="EDS12548.1"/>
    <property type="molecule type" value="Genomic_DNA"/>
</dbReference>
<accession>B0P7P5</accession>
<keyword evidence="2" id="KW-1185">Reference proteome</keyword>